<reference evidence="1 2" key="1">
    <citation type="journal article" date="2017" name="Nat. Commun.">
        <title>Genome assembly with in vitro proximity ligation data and whole-genome triplication in lettuce.</title>
        <authorList>
            <person name="Reyes-Chin-Wo S."/>
            <person name="Wang Z."/>
            <person name="Yang X."/>
            <person name="Kozik A."/>
            <person name="Arikit S."/>
            <person name="Song C."/>
            <person name="Xia L."/>
            <person name="Froenicke L."/>
            <person name="Lavelle D.O."/>
            <person name="Truco M.J."/>
            <person name="Xia R."/>
            <person name="Zhu S."/>
            <person name="Xu C."/>
            <person name="Xu H."/>
            <person name="Xu X."/>
            <person name="Cox K."/>
            <person name="Korf I."/>
            <person name="Meyers B.C."/>
            <person name="Michelmore R.W."/>
        </authorList>
    </citation>
    <scope>NUCLEOTIDE SEQUENCE [LARGE SCALE GENOMIC DNA]</scope>
    <source>
        <strain evidence="2">cv. Salinas</strain>
        <tissue evidence="1">Seedlings</tissue>
    </source>
</reference>
<dbReference type="AlphaFoldDB" id="A0A9R1WJL0"/>
<organism evidence="1 2">
    <name type="scientific">Lactuca sativa</name>
    <name type="common">Garden lettuce</name>
    <dbReference type="NCBI Taxonomy" id="4236"/>
    <lineage>
        <taxon>Eukaryota</taxon>
        <taxon>Viridiplantae</taxon>
        <taxon>Streptophyta</taxon>
        <taxon>Embryophyta</taxon>
        <taxon>Tracheophyta</taxon>
        <taxon>Spermatophyta</taxon>
        <taxon>Magnoliopsida</taxon>
        <taxon>eudicotyledons</taxon>
        <taxon>Gunneridae</taxon>
        <taxon>Pentapetalae</taxon>
        <taxon>asterids</taxon>
        <taxon>campanulids</taxon>
        <taxon>Asterales</taxon>
        <taxon>Asteraceae</taxon>
        <taxon>Cichorioideae</taxon>
        <taxon>Cichorieae</taxon>
        <taxon>Lactucinae</taxon>
        <taxon>Lactuca</taxon>
    </lineage>
</organism>
<accession>A0A9R1WJL0</accession>
<gene>
    <name evidence="1" type="ORF">LSAT_V11C100030430</name>
</gene>
<protein>
    <submittedName>
        <fullName evidence="1">Uncharacterized protein</fullName>
    </submittedName>
</protein>
<dbReference type="EMBL" id="NBSK02000001">
    <property type="protein sequence ID" value="KAJ0226621.1"/>
    <property type="molecule type" value="Genomic_DNA"/>
</dbReference>
<name>A0A9R1WJL0_LACSA</name>
<dbReference type="Proteomes" id="UP000235145">
    <property type="component" value="Unassembled WGS sequence"/>
</dbReference>
<keyword evidence="2" id="KW-1185">Reference proteome</keyword>
<comment type="caution">
    <text evidence="1">The sequence shown here is derived from an EMBL/GenBank/DDBJ whole genome shotgun (WGS) entry which is preliminary data.</text>
</comment>
<evidence type="ECO:0000313" key="1">
    <source>
        <dbReference type="EMBL" id="KAJ0226621.1"/>
    </source>
</evidence>
<evidence type="ECO:0000313" key="2">
    <source>
        <dbReference type="Proteomes" id="UP000235145"/>
    </source>
</evidence>
<proteinExistence type="predicted"/>
<sequence length="82" mass="9625">MLYYEQLMKENQIDLMDIAKIRLSDDEHVTFEAVTIAVKKALRLQRVIQAKDVHWPVENVGPMFFTPPLVSIMSRNINYFLT</sequence>